<keyword evidence="5" id="KW-0547">Nucleotide-binding</keyword>
<evidence type="ECO:0000313" key="11">
    <source>
        <dbReference type="Proteomes" id="UP000198639"/>
    </source>
</evidence>
<dbReference type="OrthoDB" id="8559580at2"/>
<dbReference type="InterPro" id="IPR029016">
    <property type="entry name" value="GAF-like_dom_sf"/>
</dbReference>
<dbReference type="InterPro" id="IPR036097">
    <property type="entry name" value="HisK_dim/P_sf"/>
</dbReference>
<keyword evidence="7" id="KW-0067">ATP-binding</keyword>
<keyword evidence="4" id="KW-0808">Transferase</keyword>
<dbReference type="CDD" id="cd00082">
    <property type="entry name" value="HisKA"/>
    <property type="match status" value="1"/>
</dbReference>
<dbReference type="SMART" id="SM00387">
    <property type="entry name" value="HATPase_c"/>
    <property type="match status" value="1"/>
</dbReference>
<keyword evidence="3" id="KW-0597">Phosphoprotein</keyword>
<dbReference type="PANTHER" id="PTHR43065">
    <property type="entry name" value="SENSOR HISTIDINE KINASE"/>
    <property type="match status" value="1"/>
</dbReference>
<dbReference type="InterPro" id="IPR003661">
    <property type="entry name" value="HisK_dim/P_dom"/>
</dbReference>
<dbReference type="InterPro" id="IPR003594">
    <property type="entry name" value="HATPase_dom"/>
</dbReference>
<reference evidence="11" key="1">
    <citation type="submission" date="2016-10" db="EMBL/GenBank/DDBJ databases">
        <authorList>
            <person name="Varghese N."/>
            <person name="Submissions S."/>
        </authorList>
    </citation>
    <scope>NUCLEOTIDE SEQUENCE [LARGE SCALE GENOMIC DNA]</scope>
    <source>
        <strain evidence="11">CGMCC 1.12041</strain>
    </source>
</reference>
<name>A0A1I1E7U9_9BURK</name>
<dbReference type="GO" id="GO:0005524">
    <property type="term" value="F:ATP binding"/>
    <property type="evidence" value="ECO:0007669"/>
    <property type="project" value="UniProtKB-KW"/>
</dbReference>
<protein>
    <recommendedName>
        <fullName evidence="2">histidine kinase</fullName>
        <ecNumber evidence="2">2.7.13.3</ecNumber>
    </recommendedName>
</protein>
<keyword evidence="6 10" id="KW-0418">Kinase</keyword>
<dbReference type="Pfam" id="PF01590">
    <property type="entry name" value="GAF"/>
    <property type="match status" value="1"/>
</dbReference>
<evidence type="ECO:0000313" key="10">
    <source>
        <dbReference type="EMBL" id="SFB82712.1"/>
    </source>
</evidence>
<proteinExistence type="predicted"/>
<dbReference type="InterPro" id="IPR036890">
    <property type="entry name" value="HATPase_C_sf"/>
</dbReference>
<dbReference type="PRINTS" id="PR00344">
    <property type="entry name" value="BCTRLSENSOR"/>
</dbReference>
<keyword evidence="8" id="KW-0902">Two-component regulatory system</keyword>
<dbReference type="SUPFAM" id="SSF55781">
    <property type="entry name" value="GAF domain-like"/>
    <property type="match status" value="1"/>
</dbReference>
<dbReference type="SMART" id="SM00388">
    <property type="entry name" value="HisKA"/>
    <property type="match status" value="1"/>
</dbReference>
<evidence type="ECO:0000256" key="8">
    <source>
        <dbReference type="ARBA" id="ARBA00023012"/>
    </source>
</evidence>
<dbReference type="EMBL" id="FOLD01000002">
    <property type="protein sequence ID" value="SFB82712.1"/>
    <property type="molecule type" value="Genomic_DNA"/>
</dbReference>
<evidence type="ECO:0000256" key="4">
    <source>
        <dbReference type="ARBA" id="ARBA00022679"/>
    </source>
</evidence>
<gene>
    <name evidence="10" type="ORF">SAMN05216204_10210</name>
</gene>
<feature type="domain" description="Histidine kinase" evidence="9">
    <location>
        <begin position="138"/>
        <end position="351"/>
    </location>
</feature>
<evidence type="ECO:0000256" key="3">
    <source>
        <dbReference type="ARBA" id="ARBA00022553"/>
    </source>
</evidence>
<dbReference type="GO" id="GO:0000155">
    <property type="term" value="F:phosphorelay sensor kinase activity"/>
    <property type="evidence" value="ECO:0007669"/>
    <property type="project" value="InterPro"/>
</dbReference>
<keyword evidence="11" id="KW-1185">Reference proteome</keyword>
<dbReference type="Gene3D" id="1.10.287.130">
    <property type="match status" value="1"/>
</dbReference>
<dbReference type="InterPro" id="IPR003018">
    <property type="entry name" value="GAF"/>
</dbReference>
<evidence type="ECO:0000256" key="5">
    <source>
        <dbReference type="ARBA" id="ARBA00022741"/>
    </source>
</evidence>
<dbReference type="AlphaFoldDB" id="A0A1I1E7U9"/>
<dbReference type="EC" id="2.7.13.3" evidence="2"/>
<evidence type="ECO:0000256" key="6">
    <source>
        <dbReference type="ARBA" id="ARBA00022777"/>
    </source>
</evidence>
<accession>A0A1I1E7U9</accession>
<dbReference type="RefSeq" id="WP_091870428.1">
    <property type="nucleotide sequence ID" value="NZ_FOLD01000002.1"/>
</dbReference>
<dbReference type="InterPro" id="IPR005467">
    <property type="entry name" value="His_kinase_dom"/>
</dbReference>
<dbReference type="InterPro" id="IPR004358">
    <property type="entry name" value="Sig_transdc_His_kin-like_C"/>
</dbReference>
<evidence type="ECO:0000256" key="7">
    <source>
        <dbReference type="ARBA" id="ARBA00022840"/>
    </source>
</evidence>
<dbReference type="PROSITE" id="PS50109">
    <property type="entry name" value="HIS_KIN"/>
    <property type="match status" value="1"/>
</dbReference>
<dbReference type="Pfam" id="PF00512">
    <property type="entry name" value="HisKA"/>
    <property type="match status" value="1"/>
</dbReference>
<dbReference type="Proteomes" id="UP000198639">
    <property type="component" value="Unassembled WGS sequence"/>
</dbReference>
<dbReference type="Gene3D" id="3.30.565.10">
    <property type="entry name" value="Histidine kinase-like ATPase, C-terminal domain"/>
    <property type="match status" value="1"/>
</dbReference>
<dbReference type="Gene3D" id="3.30.450.40">
    <property type="match status" value="1"/>
</dbReference>
<evidence type="ECO:0000259" key="9">
    <source>
        <dbReference type="PROSITE" id="PS50109"/>
    </source>
</evidence>
<evidence type="ECO:0000256" key="1">
    <source>
        <dbReference type="ARBA" id="ARBA00000085"/>
    </source>
</evidence>
<organism evidence="10 11">
    <name type="scientific">Massilia yuzhufengensis</name>
    <dbReference type="NCBI Taxonomy" id="1164594"/>
    <lineage>
        <taxon>Bacteria</taxon>
        <taxon>Pseudomonadati</taxon>
        <taxon>Pseudomonadota</taxon>
        <taxon>Betaproteobacteria</taxon>
        <taxon>Burkholderiales</taxon>
        <taxon>Oxalobacteraceae</taxon>
        <taxon>Telluria group</taxon>
        <taxon>Massilia</taxon>
    </lineage>
</organism>
<comment type="catalytic activity">
    <reaction evidence="1">
        <text>ATP + protein L-histidine = ADP + protein N-phospho-L-histidine.</text>
        <dbReference type="EC" id="2.7.13.3"/>
    </reaction>
</comment>
<evidence type="ECO:0000256" key="2">
    <source>
        <dbReference type="ARBA" id="ARBA00012438"/>
    </source>
</evidence>
<dbReference type="Pfam" id="PF02518">
    <property type="entry name" value="HATPase_c"/>
    <property type="match status" value="1"/>
</dbReference>
<dbReference type="SUPFAM" id="SSF47384">
    <property type="entry name" value="Homodimeric domain of signal transducing histidine kinase"/>
    <property type="match status" value="1"/>
</dbReference>
<dbReference type="SUPFAM" id="SSF55874">
    <property type="entry name" value="ATPase domain of HSP90 chaperone/DNA topoisomerase II/histidine kinase"/>
    <property type="match status" value="1"/>
</dbReference>
<sequence length="368" mass="37914">MDAPAPHTDTALAAQALFAAAFGLTGVRRAVLLRLHDGSERSAGSGGAAPPALVDAAIAARRPVHAAGLACVPLLAQDELAGVLYLEHPAGFSARDIDILALLAAQAAIGLRSAALRRLDAGLARALRASTVDELTAAIAHDINQPLMAIASHAGAGLRWLDRDPPRLAQARLALATIAEQSSRAGRVLQSLEAGAPPRAVPVRLHAALREVLALEGPELERHGIALELRLGAPSAWVSADPVQLGQVLRHALANALEALGAGGEGAPRLRVAVRAVEGGMVEAEFTDNGPGPGDIDPEQMFEPFYSTRPGGVGMGLAICRAIVEPLGGNVRAVKRLPRGCSIIFTLPCLAQGAQGQAAEGEADPWNN</sequence>
<dbReference type="STRING" id="1164594.SAMN05216204_10210"/>
<dbReference type="PANTHER" id="PTHR43065:SF10">
    <property type="entry name" value="PEROXIDE STRESS-ACTIVATED HISTIDINE KINASE MAK3"/>
    <property type="match status" value="1"/>
</dbReference>